<dbReference type="Pfam" id="PF00931">
    <property type="entry name" value="NB-ARC"/>
    <property type="match status" value="1"/>
</dbReference>
<evidence type="ECO:0000256" key="3">
    <source>
        <dbReference type="PROSITE-ProRule" id="PRU00221"/>
    </source>
</evidence>
<feature type="domain" description="APAF-1 helical" evidence="7">
    <location>
        <begin position="424"/>
        <end position="476"/>
    </location>
</feature>
<evidence type="ECO:0000256" key="4">
    <source>
        <dbReference type="SAM" id="MobiDB-lite"/>
    </source>
</evidence>
<evidence type="ECO:0000313" key="9">
    <source>
        <dbReference type="Proteomes" id="UP001597183"/>
    </source>
</evidence>
<protein>
    <submittedName>
        <fullName evidence="8">NB-ARC domain-containing protein</fullName>
    </submittedName>
</protein>
<dbReference type="InterPro" id="IPR015943">
    <property type="entry name" value="WD40/YVTN_repeat-like_dom_sf"/>
</dbReference>
<keyword evidence="2" id="KW-0677">Repeat</keyword>
<dbReference type="PROSITE" id="PS00678">
    <property type="entry name" value="WD_REPEATS_1"/>
    <property type="match status" value="4"/>
</dbReference>
<feature type="repeat" description="WD" evidence="3">
    <location>
        <begin position="758"/>
        <end position="799"/>
    </location>
</feature>
<feature type="repeat" description="WD" evidence="3">
    <location>
        <begin position="944"/>
        <end position="980"/>
    </location>
</feature>
<feature type="repeat" description="WD" evidence="3">
    <location>
        <begin position="1065"/>
        <end position="1106"/>
    </location>
</feature>
<feature type="transmembrane region" description="Helical" evidence="5">
    <location>
        <begin position="12"/>
        <end position="33"/>
    </location>
</feature>
<dbReference type="PROSITE" id="PS50082">
    <property type="entry name" value="WD_REPEATS_2"/>
    <property type="match status" value="11"/>
</dbReference>
<dbReference type="InterPro" id="IPR020472">
    <property type="entry name" value="WD40_PAC1"/>
</dbReference>
<evidence type="ECO:0000256" key="2">
    <source>
        <dbReference type="ARBA" id="ARBA00022737"/>
    </source>
</evidence>
<proteinExistence type="predicted"/>
<dbReference type="InterPro" id="IPR019775">
    <property type="entry name" value="WD40_repeat_CS"/>
</dbReference>
<feature type="repeat" description="WD" evidence="3">
    <location>
        <begin position="981"/>
        <end position="1022"/>
    </location>
</feature>
<keyword evidence="5" id="KW-0472">Membrane</keyword>
<dbReference type="Gene3D" id="1.25.40.370">
    <property type="match status" value="1"/>
</dbReference>
<gene>
    <name evidence="8" type="ORF">ACFQ5G_07555</name>
</gene>
<dbReference type="CDD" id="cd00200">
    <property type="entry name" value="WD40"/>
    <property type="match status" value="2"/>
</dbReference>
<dbReference type="InterPro" id="IPR002182">
    <property type="entry name" value="NB-ARC"/>
</dbReference>
<keyword evidence="5" id="KW-0812">Transmembrane</keyword>
<dbReference type="PROSITE" id="PS50294">
    <property type="entry name" value="WD_REPEATS_REGION"/>
    <property type="match status" value="10"/>
</dbReference>
<feature type="domain" description="NB-ARC" evidence="6">
    <location>
        <begin position="87"/>
        <end position="214"/>
    </location>
</feature>
<evidence type="ECO:0000259" key="7">
    <source>
        <dbReference type="Pfam" id="PF17908"/>
    </source>
</evidence>
<organism evidence="8 9">
    <name type="scientific">Actinoplanes sichuanensis</name>
    <dbReference type="NCBI Taxonomy" id="512349"/>
    <lineage>
        <taxon>Bacteria</taxon>
        <taxon>Bacillati</taxon>
        <taxon>Actinomycetota</taxon>
        <taxon>Actinomycetes</taxon>
        <taxon>Micromonosporales</taxon>
        <taxon>Micromonosporaceae</taxon>
        <taxon>Actinoplanes</taxon>
    </lineage>
</organism>
<dbReference type="InterPro" id="IPR041452">
    <property type="entry name" value="APAF1_C"/>
</dbReference>
<feature type="repeat" description="WD" evidence="3">
    <location>
        <begin position="633"/>
        <end position="665"/>
    </location>
</feature>
<evidence type="ECO:0000259" key="6">
    <source>
        <dbReference type="Pfam" id="PF00931"/>
    </source>
</evidence>
<keyword evidence="5" id="KW-1133">Transmembrane helix</keyword>
<dbReference type="InterPro" id="IPR036388">
    <property type="entry name" value="WH-like_DNA-bd_sf"/>
</dbReference>
<keyword evidence="1 3" id="KW-0853">WD repeat</keyword>
<dbReference type="InterPro" id="IPR027417">
    <property type="entry name" value="P-loop_NTPase"/>
</dbReference>
<dbReference type="PRINTS" id="PR00364">
    <property type="entry name" value="DISEASERSIST"/>
</dbReference>
<dbReference type="InterPro" id="IPR001680">
    <property type="entry name" value="WD40_rpt"/>
</dbReference>
<dbReference type="PANTHER" id="PTHR19848">
    <property type="entry name" value="WD40 REPEAT PROTEIN"/>
    <property type="match status" value="1"/>
</dbReference>
<evidence type="ECO:0000256" key="5">
    <source>
        <dbReference type="SAM" id="Phobius"/>
    </source>
</evidence>
<reference evidence="9" key="1">
    <citation type="journal article" date="2019" name="Int. J. Syst. Evol. Microbiol.">
        <title>The Global Catalogue of Microorganisms (GCM) 10K type strain sequencing project: providing services to taxonomists for standard genome sequencing and annotation.</title>
        <authorList>
            <consortium name="The Broad Institute Genomics Platform"/>
            <consortium name="The Broad Institute Genome Sequencing Center for Infectious Disease"/>
            <person name="Wu L."/>
            <person name="Ma J."/>
        </authorList>
    </citation>
    <scope>NUCLEOTIDE SEQUENCE [LARGE SCALE GENOMIC DNA]</scope>
    <source>
        <strain evidence="9">CCM 7526</strain>
    </source>
</reference>
<dbReference type="Gene3D" id="1.10.10.10">
    <property type="entry name" value="Winged helix-like DNA-binding domain superfamily/Winged helix DNA-binding domain"/>
    <property type="match status" value="1"/>
</dbReference>
<dbReference type="Pfam" id="PF17908">
    <property type="entry name" value="APAF1_C"/>
    <property type="match status" value="1"/>
</dbReference>
<feature type="repeat" description="WD" evidence="3">
    <location>
        <begin position="591"/>
        <end position="632"/>
    </location>
</feature>
<dbReference type="SUPFAM" id="SSF50978">
    <property type="entry name" value="WD40 repeat-like"/>
    <property type="match status" value="2"/>
</dbReference>
<dbReference type="SUPFAM" id="SSF52540">
    <property type="entry name" value="P-loop containing nucleoside triphosphate hydrolases"/>
    <property type="match status" value="1"/>
</dbReference>
<name>A0ABW4A3Q6_9ACTN</name>
<dbReference type="PANTHER" id="PTHR19848:SF8">
    <property type="entry name" value="F-BOX AND WD REPEAT DOMAIN CONTAINING 7"/>
    <property type="match status" value="1"/>
</dbReference>
<dbReference type="Gene3D" id="3.40.50.300">
    <property type="entry name" value="P-loop containing nucleotide triphosphate hydrolases"/>
    <property type="match status" value="1"/>
</dbReference>
<accession>A0ABW4A3Q6</accession>
<dbReference type="Proteomes" id="UP001597183">
    <property type="component" value="Unassembled WGS sequence"/>
</dbReference>
<dbReference type="Gene3D" id="2.130.10.10">
    <property type="entry name" value="YVTN repeat-like/Quinoprotein amine dehydrogenase"/>
    <property type="match status" value="4"/>
</dbReference>
<feature type="repeat" description="WD" evidence="3">
    <location>
        <begin position="674"/>
        <end position="715"/>
    </location>
</feature>
<sequence length="1140" mass="121072">MRQTLDNADKVASVLAAGFGYLTLTGSVILWFVRQANAPAGSGGAAEEGTGRASAQRGQPRPAGRVWMVRALESRLIPRVDLTCRAVDRLTQAGTTAKVVGLAGTGGFGKTTLALQICHEPSLSECFPGGVLWAELGEDVTGPALAVKINGLCRLLGDDRAAFDDPYQAGYRLGELLDERESILLVIDDVWWRDQLRPFLYGGAECARLVTTRRPSALPTDAALVVVDEMALVEAVAVLTYGDLRLADDARDWLVELTGRWPLLLAIINGVLQKAPPGALDRFGQDLVARLATDGPATFDTTDPGARDRAVGATIEAGLVRLPDRARARYLDLGVFAEDVDIPYDVLALLWNVSRWEAARTCTEFESLSLVQAHDPARGTVRQHDVLRAYTRSAAPTTSTSARLLDQARSLITDPSAWWDLPASDDYLWEHLSYHMVEAGRTVELNALVTDLRWVEARIGHGGVAGVEADLERADSPEATAVRRRLGQISHLLVPVPAPVPLTDTLLCALEDVADVDAVVNARRRNDGPRPLLKARWPLPDRDPTLVRAMHHGTPLLTCAFPPAADRVVSAGTDATVRIWDVRTGITLTVLDGHTGNVTDCSFFPDGSKLITSSADGTARIWDLDSGVTEAVLTGHTGPVFGCAVAPDGGWMLTAGDDTTVRRWDPSGRLLTRFGGHTGPVFACAVAADGTWFVTGSDDHTVRIWSVGESQARYVLEGHADAVNACAIAPDGRWLVSAGADGTARVWDAESGKSRAVLRGHSSGVAGCAVLSDGSAVITSGDDGTARMWETTDWRLVAVLERRATGVSDCATAGVGRLVATATYEYGTIRIWDADDALRWGTGVPAAQAATAYQSAFDVNPIHACALSPDGSMILAAYHNQVAKIWNASAGTLRLVANEHREPLTDCTFTPDGARFVTATRDGTVNIFDTHTGEVVDTPAHGHSSVSACTVAPDGVRLVIGAADGTVTVWDLDLGQSRAELVGHEDRIMCAAVTPDNALIITASRDGTARVWDSTTGSCTTTFRGHVGEVTSCAVAPDGRWVATTGKDGTARIWDPHSGKECHTLRGHDGSVTASAVASDGAWLVTVGVDGLLCVWASADGRAVAALRVDESLNDVCCLPDGSSVFAAADRGIYLFSYEP</sequence>
<feature type="repeat" description="WD" evidence="3">
    <location>
        <begin position="1023"/>
        <end position="1064"/>
    </location>
</feature>
<dbReference type="Pfam" id="PF00400">
    <property type="entry name" value="WD40"/>
    <property type="match status" value="12"/>
</dbReference>
<evidence type="ECO:0000256" key="1">
    <source>
        <dbReference type="ARBA" id="ARBA00022574"/>
    </source>
</evidence>
<dbReference type="EMBL" id="JBHTMK010000008">
    <property type="protein sequence ID" value="MFD1365193.1"/>
    <property type="molecule type" value="Genomic_DNA"/>
</dbReference>
<evidence type="ECO:0000313" key="8">
    <source>
        <dbReference type="EMBL" id="MFD1365193.1"/>
    </source>
</evidence>
<dbReference type="PRINTS" id="PR00320">
    <property type="entry name" value="GPROTEINBRPT"/>
</dbReference>
<dbReference type="SMART" id="SM00320">
    <property type="entry name" value="WD40"/>
    <property type="match status" value="14"/>
</dbReference>
<comment type="caution">
    <text evidence="8">The sequence shown here is derived from an EMBL/GenBank/DDBJ whole genome shotgun (WGS) entry which is preliminary data.</text>
</comment>
<feature type="repeat" description="WD" evidence="3">
    <location>
        <begin position="549"/>
        <end position="590"/>
    </location>
</feature>
<feature type="repeat" description="WD" evidence="3">
    <location>
        <begin position="897"/>
        <end position="938"/>
    </location>
</feature>
<feature type="repeat" description="WD" evidence="3">
    <location>
        <begin position="716"/>
        <end position="757"/>
    </location>
</feature>
<feature type="region of interest" description="Disordered" evidence="4">
    <location>
        <begin position="42"/>
        <end position="61"/>
    </location>
</feature>
<keyword evidence="9" id="KW-1185">Reference proteome</keyword>
<dbReference type="InterPro" id="IPR036322">
    <property type="entry name" value="WD40_repeat_dom_sf"/>
</dbReference>